<keyword evidence="3 8" id="KW-1133">Transmembrane helix</keyword>
<keyword evidence="2 8" id="KW-0812">Transmembrane</keyword>
<evidence type="ECO:0000313" key="10">
    <source>
        <dbReference type="EMBL" id="KNC28856.1"/>
    </source>
</evidence>
<feature type="compositionally biased region" description="Polar residues" evidence="7">
    <location>
        <begin position="1"/>
        <end position="21"/>
    </location>
</feature>
<dbReference type="OMA" id="AMAFCFI"/>
<evidence type="ECO:0000256" key="6">
    <source>
        <dbReference type="RuleBase" id="RU003346"/>
    </source>
</evidence>
<dbReference type="InterPro" id="IPR005829">
    <property type="entry name" value="Sugar_transporter_CS"/>
</dbReference>
<dbReference type="GO" id="GO:0015149">
    <property type="term" value="F:hexose transmembrane transporter activity"/>
    <property type="evidence" value="ECO:0007669"/>
    <property type="project" value="TreeGrafter"/>
</dbReference>
<feature type="transmembrane region" description="Helical" evidence="8">
    <location>
        <begin position="124"/>
        <end position="147"/>
    </location>
</feature>
<evidence type="ECO:0000256" key="4">
    <source>
        <dbReference type="ARBA" id="ARBA00023136"/>
    </source>
</evidence>
<protein>
    <recommendedName>
        <fullName evidence="9">Major facilitator superfamily (MFS) profile domain-containing protein</fullName>
    </recommendedName>
</protein>
<comment type="subcellular location">
    <subcellularLocation>
        <location evidence="1">Membrane</location>
        <topology evidence="1">Multi-pass membrane protein</topology>
    </subcellularLocation>
</comment>
<keyword evidence="4 8" id="KW-0472">Membrane</keyword>
<comment type="caution">
    <text evidence="10">The sequence shown here is derived from an EMBL/GenBank/DDBJ whole genome shotgun (WGS) entry which is preliminary data.</text>
</comment>
<dbReference type="EMBL" id="JRES01000737">
    <property type="protein sequence ID" value="KNC28856.1"/>
    <property type="molecule type" value="Genomic_DNA"/>
</dbReference>
<feature type="domain" description="Major facilitator superfamily (MFS) profile" evidence="9">
    <location>
        <begin position="50"/>
        <end position="489"/>
    </location>
</feature>
<evidence type="ECO:0000256" key="7">
    <source>
        <dbReference type="SAM" id="MobiDB-lite"/>
    </source>
</evidence>
<dbReference type="Pfam" id="PF00083">
    <property type="entry name" value="Sugar_tr"/>
    <property type="match status" value="1"/>
</dbReference>
<evidence type="ECO:0000259" key="9">
    <source>
        <dbReference type="PROSITE" id="PS50850"/>
    </source>
</evidence>
<dbReference type="PRINTS" id="PR00171">
    <property type="entry name" value="SUGRTRNSPORT"/>
</dbReference>
<keyword evidence="6" id="KW-0813">Transport</keyword>
<reference evidence="10 11" key="1">
    <citation type="journal article" date="2015" name="Nat. Commun.">
        <title>Lucilia cuprina genome unlocks parasitic fly biology to underpin future interventions.</title>
        <authorList>
            <person name="Anstead C.A."/>
            <person name="Korhonen P.K."/>
            <person name="Young N.D."/>
            <person name="Hall R.S."/>
            <person name="Jex A.R."/>
            <person name="Murali S.C."/>
            <person name="Hughes D.S."/>
            <person name="Lee S.F."/>
            <person name="Perry T."/>
            <person name="Stroehlein A.J."/>
            <person name="Ansell B.R."/>
            <person name="Breugelmans B."/>
            <person name="Hofmann A."/>
            <person name="Qu J."/>
            <person name="Dugan S."/>
            <person name="Lee S.L."/>
            <person name="Chao H."/>
            <person name="Dinh H."/>
            <person name="Han Y."/>
            <person name="Doddapaneni H.V."/>
            <person name="Worley K.C."/>
            <person name="Muzny D.M."/>
            <person name="Ioannidis P."/>
            <person name="Waterhouse R.M."/>
            <person name="Zdobnov E.M."/>
            <person name="James P.J."/>
            <person name="Bagnall N.H."/>
            <person name="Kotze A.C."/>
            <person name="Gibbs R.A."/>
            <person name="Richards S."/>
            <person name="Batterham P."/>
            <person name="Gasser R.B."/>
        </authorList>
    </citation>
    <scope>NUCLEOTIDE SEQUENCE [LARGE SCALE GENOMIC DNA]</scope>
    <source>
        <strain evidence="10 11">LS</strain>
        <tissue evidence="10">Full body</tissue>
    </source>
</reference>
<organism evidence="10 11">
    <name type="scientific">Lucilia cuprina</name>
    <name type="common">Green bottle fly</name>
    <name type="synonym">Australian sheep blowfly</name>
    <dbReference type="NCBI Taxonomy" id="7375"/>
    <lineage>
        <taxon>Eukaryota</taxon>
        <taxon>Metazoa</taxon>
        <taxon>Ecdysozoa</taxon>
        <taxon>Arthropoda</taxon>
        <taxon>Hexapoda</taxon>
        <taxon>Insecta</taxon>
        <taxon>Pterygota</taxon>
        <taxon>Neoptera</taxon>
        <taxon>Endopterygota</taxon>
        <taxon>Diptera</taxon>
        <taxon>Brachycera</taxon>
        <taxon>Muscomorpha</taxon>
        <taxon>Oestroidea</taxon>
        <taxon>Calliphoridae</taxon>
        <taxon>Luciliinae</taxon>
        <taxon>Lucilia</taxon>
    </lineage>
</organism>
<dbReference type="SUPFAM" id="SSF103473">
    <property type="entry name" value="MFS general substrate transporter"/>
    <property type="match status" value="1"/>
</dbReference>
<evidence type="ECO:0000256" key="5">
    <source>
        <dbReference type="ARBA" id="ARBA00023180"/>
    </source>
</evidence>
<evidence type="ECO:0000256" key="3">
    <source>
        <dbReference type="ARBA" id="ARBA00022989"/>
    </source>
</evidence>
<dbReference type="InterPro" id="IPR003663">
    <property type="entry name" value="Sugar/inositol_transpt"/>
</dbReference>
<evidence type="ECO:0000313" key="11">
    <source>
        <dbReference type="Proteomes" id="UP000037069"/>
    </source>
</evidence>
<evidence type="ECO:0000256" key="2">
    <source>
        <dbReference type="ARBA" id="ARBA00022692"/>
    </source>
</evidence>
<comment type="similarity">
    <text evidence="6">Belongs to the major facilitator superfamily. Sugar transporter (TC 2.A.1.1) family.</text>
</comment>
<evidence type="ECO:0000256" key="8">
    <source>
        <dbReference type="SAM" id="Phobius"/>
    </source>
</evidence>
<dbReference type="PROSITE" id="PS50850">
    <property type="entry name" value="MFS"/>
    <property type="match status" value="1"/>
</dbReference>
<feature type="region of interest" description="Disordered" evidence="7">
    <location>
        <begin position="1"/>
        <end position="28"/>
    </location>
</feature>
<dbReference type="InterPro" id="IPR036259">
    <property type="entry name" value="MFS_trans_sf"/>
</dbReference>
<feature type="transmembrane region" description="Helical" evidence="8">
    <location>
        <begin position="369"/>
        <end position="391"/>
    </location>
</feature>
<feature type="transmembrane region" description="Helical" evidence="8">
    <location>
        <begin position="40"/>
        <end position="63"/>
    </location>
</feature>
<feature type="transmembrane region" description="Helical" evidence="8">
    <location>
        <begin position="435"/>
        <end position="455"/>
    </location>
</feature>
<proteinExistence type="inferred from homology"/>
<feature type="transmembrane region" description="Helical" evidence="8">
    <location>
        <begin position="397"/>
        <end position="423"/>
    </location>
</feature>
<feature type="transmembrane region" description="Helical" evidence="8">
    <location>
        <begin position="186"/>
        <end position="210"/>
    </location>
</feature>
<dbReference type="PANTHER" id="PTHR23503">
    <property type="entry name" value="SOLUTE CARRIER FAMILY 2"/>
    <property type="match status" value="1"/>
</dbReference>
<dbReference type="GO" id="GO:0016020">
    <property type="term" value="C:membrane"/>
    <property type="evidence" value="ECO:0007669"/>
    <property type="project" value="UniProtKB-SubCell"/>
</dbReference>
<dbReference type="STRING" id="7375.A0A0L0C9B4"/>
<dbReference type="PROSITE" id="PS00217">
    <property type="entry name" value="SUGAR_TRANSPORT_2"/>
    <property type="match status" value="1"/>
</dbReference>
<sequence length="509" mass="55905">MAEQNELQILNKTDVSSTQPEGHNKKNQQDIIASARWTKLLVFAGYASTLGSAVPAGYCIGVMNSPAVFMRHWCNETLIQRYDVYLSTASMDLLWSAIVSIFLIGGAIGSLTGAGLANRFGRKGCILICGVLFFVGAICFFFCRSLSSVEILLLGRFIVGIASGLTTACLPMYLSEIAPLALRGTLGVFCAVGFTAGVVVGQIFSLRAVFGTESNWHIALSFYVILVILCYLPFFLYPESPKWLYVVKEDREEAQALLMRLRGTVKAEILSRELEVMEAEANLVGQVSSFIAVLKDPKLLMPLIIVCVYQGGQQLSGINAIFYYSVSIFRRAGMTAQAAEWANLGAGSLNLATSLLGPMLMAKINRRPLMLMSTLVCSFFLLSFALMLNFIDSVSWFAQGCIACIFLYIFFFQFGVGPIPFFIGSELFEVSPRPVAMSLGSLSSWSCNFIIGMTFPSLQNAWGSFVFLPFSITCFIMFLLTKFYLPETRGRDPSTVAPLISNGFKSKIM</sequence>
<dbReference type="Proteomes" id="UP000037069">
    <property type="component" value="Unassembled WGS sequence"/>
</dbReference>
<keyword evidence="11" id="KW-1185">Reference proteome</keyword>
<feature type="transmembrane region" description="Helical" evidence="8">
    <location>
        <begin position="216"/>
        <end position="237"/>
    </location>
</feature>
<feature type="transmembrane region" description="Helical" evidence="8">
    <location>
        <begin position="93"/>
        <end position="117"/>
    </location>
</feature>
<name>A0A0L0C9B4_LUCCU</name>
<dbReference type="InterPro" id="IPR020846">
    <property type="entry name" value="MFS_dom"/>
</dbReference>
<dbReference type="OrthoDB" id="4540492at2759"/>
<gene>
    <name evidence="10" type="ORF">FF38_08456</name>
</gene>
<dbReference type="CDD" id="cd17357">
    <property type="entry name" value="MFS_GLUT_Class1_2_like"/>
    <property type="match status" value="1"/>
</dbReference>
<dbReference type="InterPro" id="IPR005828">
    <property type="entry name" value="MFS_sugar_transport-like"/>
</dbReference>
<evidence type="ECO:0000256" key="1">
    <source>
        <dbReference type="ARBA" id="ARBA00004141"/>
    </source>
</evidence>
<dbReference type="AlphaFoldDB" id="A0A0L0C9B4"/>
<dbReference type="InterPro" id="IPR045263">
    <property type="entry name" value="GLUT"/>
</dbReference>
<feature type="transmembrane region" description="Helical" evidence="8">
    <location>
        <begin position="461"/>
        <end position="481"/>
    </location>
</feature>
<accession>A0A0L0C9B4</accession>
<feature type="transmembrane region" description="Helical" evidence="8">
    <location>
        <begin position="153"/>
        <end position="174"/>
    </location>
</feature>
<keyword evidence="5" id="KW-0325">Glycoprotein</keyword>
<dbReference type="NCBIfam" id="TIGR00879">
    <property type="entry name" value="SP"/>
    <property type="match status" value="1"/>
</dbReference>
<dbReference type="PANTHER" id="PTHR23503:SF127">
    <property type="entry name" value="FI08437P-RELATED"/>
    <property type="match status" value="1"/>
</dbReference>
<dbReference type="Gene3D" id="1.20.1250.20">
    <property type="entry name" value="MFS general substrate transporter like domains"/>
    <property type="match status" value="1"/>
</dbReference>